<keyword evidence="7" id="KW-1185">Reference proteome</keyword>
<dbReference type="GO" id="GO:0005886">
    <property type="term" value="C:plasma membrane"/>
    <property type="evidence" value="ECO:0007669"/>
    <property type="project" value="UniProtKB-SubCell"/>
</dbReference>
<evidence type="ECO:0000313" key="7">
    <source>
        <dbReference type="Proteomes" id="UP000278983"/>
    </source>
</evidence>
<gene>
    <name evidence="6" type="ORF">EHV08_04055</name>
</gene>
<dbReference type="Proteomes" id="UP000278983">
    <property type="component" value="Unassembled WGS sequence"/>
</dbReference>
<keyword evidence="4" id="KW-0143">Chaperone</keyword>
<evidence type="ECO:0000313" key="6">
    <source>
        <dbReference type="EMBL" id="RUL59025.1"/>
    </source>
</evidence>
<name>A0A3S0QTD2_9BACT</name>
<dbReference type="OrthoDB" id="9812372at2"/>
<evidence type="ECO:0000256" key="3">
    <source>
        <dbReference type="ARBA" id="ARBA00023136"/>
    </source>
</evidence>
<keyword evidence="2" id="KW-1003">Cell membrane</keyword>
<comment type="subcellular location">
    <subcellularLocation>
        <location evidence="1">Cell membrane</location>
    </subcellularLocation>
</comment>
<dbReference type="InterPro" id="IPR052029">
    <property type="entry name" value="PpiD_chaperone"/>
</dbReference>
<keyword evidence="6" id="KW-0413">Isomerase</keyword>
<dbReference type="PANTHER" id="PTHR47529">
    <property type="entry name" value="PEPTIDYL-PROLYL CIS-TRANS ISOMERASE D"/>
    <property type="match status" value="1"/>
</dbReference>
<proteinExistence type="predicted"/>
<reference evidence="6 7" key="1">
    <citation type="submission" date="2018-12" db="EMBL/GenBank/DDBJ databases">
        <title>Genome sequencing of Prevotella sp. KCOM 3155 (= JS262).</title>
        <authorList>
            <person name="Kook J.-K."/>
            <person name="Park S.-N."/>
            <person name="Lim Y.K."/>
        </authorList>
    </citation>
    <scope>NUCLEOTIDE SEQUENCE [LARGE SCALE GENOMIC DNA]</scope>
    <source>
        <strain evidence="6 7">KCOM 3155</strain>
    </source>
</reference>
<sequence>MAAIGKIRSWGPALIVVIGLGLFAFIAEDWSKIVDALFGKRNEVGTVLGKTVNINDFNEKVNEFTEYVKIARGMENLTEEQTSAIRDQVWQTMVQNSIIEKEAGELGLTVTDEELQNIMKEGTNPMLLQTPFVNQQTGRFDYTMVQKFLNDKSALNNPQLAEQYEAISKFWSFTEKNLRTQLLAQKYQTLFARCMMVTNNISAKSAFTAENEESTIELAAIPYSSINDNKVSVTDADLKAKYDELKPIFRQYQETRDIKFVSVKVTASNADRNTLTTQMKKFAEELQSAENPGNVVGRSSSLVPFNGIPVGKDAFPLTIASKLDSMSVGQTLGPVTGEDNTMNVIRLIAKEQIPDSVQIRVIQVSDPKTDIASKRADSIYNALQGGGDFEAIAKKYGQTGEKTWVTTRQYQNASGIDADFRTYIKSINNMAVNETKNIQLTAGNMIVQLTDRRSIVTKYTAAVISKSIDFSKDTYNAAYNKFSQYVSESQSVDALEKNAAKYGYKVEERKNLSNTEHYVANVSNTRDVMKWIYGAKNNEVSPLYECGNNDNLLVVALTGVHEEGFRSLEDADIKEYVKSAVLRDKKAEQIIANIKDVKSVAAAKSKGAQISEIAQVTFAAPVFVQATGASEPALSGAVAATGKGKFSATPVKGNAGVYLFSVKDKVTRPGKYDESIYVARVAQKASQAAQQALQEYFIKADVKDNRYLFF</sequence>
<dbReference type="EMBL" id="RYYU01000001">
    <property type="protein sequence ID" value="RUL59025.1"/>
    <property type="molecule type" value="Genomic_DNA"/>
</dbReference>
<keyword evidence="5" id="KW-0812">Transmembrane</keyword>
<dbReference type="RefSeq" id="WP_126678188.1">
    <property type="nucleotide sequence ID" value="NZ_RYYU01000001.1"/>
</dbReference>
<organism evidence="6 7">
    <name type="scientific">Prevotella koreensis</name>
    <dbReference type="NCBI Taxonomy" id="2490854"/>
    <lineage>
        <taxon>Bacteria</taxon>
        <taxon>Pseudomonadati</taxon>
        <taxon>Bacteroidota</taxon>
        <taxon>Bacteroidia</taxon>
        <taxon>Bacteroidales</taxon>
        <taxon>Prevotellaceae</taxon>
        <taxon>Prevotella</taxon>
    </lineage>
</organism>
<protein>
    <submittedName>
        <fullName evidence="6">Peptidylprolyl isomerase</fullName>
    </submittedName>
</protein>
<dbReference type="InterPro" id="IPR027304">
    <property type="entry name" value="Trigger_fact/SurA_dom_sf"/>
</dbReference>
<evidence type="ECO:0000256" key="2">
    <source>
        <dbReference type="ARBA" id="ARBA00022475"/>
    </source>
</evidence>
<evidence type="ECO:0000256" key="1">
    <source>
        <dbReference type="ARBA" id="ARBA00004236"/>
    </source>
</evidence>
<dbReference type="SUPFAM" id="SSF109998">
    <property type="entry name" value="Triger factor/SurA peptide-binding domain-like"/>
    <property type="match status" value="1"/>
</dbReference>
<dbReference type="Gene3D" id="3.10.50.40">
    <property type="match status" value="1"/>
</dbReference>
<dbReference type="InterPro" id="IPR046357">
    <property type="entry name" value="PPIase_dom_sf"/>
</dbReference>
<evidence type="ECO:0000256" key="5">
    <source>
        <dbReference type="SAM" id="Phobius"/>
    </source>
</evidence>
<comment type="caution">
    <text evidence="6">The sequence shown here is derived from an EMBL/GenBank/DDBJ whole genome shotgun (WGS) entry which is preliminary data.</text>
</comment>
<keyword evidence="5" id="KW-1133">Transmembrane helix</keyword>
<dbReference type="Pfam" id="PF13616">
    <property type="entry name" value="Rotamase_3"/>
    <property type="match status" value="1"/>
</dbReference>
<dbReference type="PANTHER" id="PTHR47529:SF1">
    <property type="entry name" value="PERIPLASMIC CHAPERONE PPID"/>
    <property type="match status" value="1"/>
</dbReference>
<dbReference type="SUPFAM" id="SSF54534">
    <property type="entry name" value="FKBP-like"/>
    <property type="match status" value="1"/>
</dbReference>
<dbReference type="GO" id="GO:0003755">
    <property type="term" value="F:peptidyl-prolyl cis-trans isomerase activity"/>
    <property type="evidence" value="ECO:0007669"/>
    <property type="project" value="InterPro"/>
</dbReference>
<feature type="transmembrane region" description="Helical" evidence="5">
    <location>
        <begin position="7"/>
        <end position="27"/>
    </location>
</feature>
<dbReference type="AlphaFoldDB" id="A0A3S0QTD2"/>
<keyword evidence="3 5" id="KW-0472">Membrane</keyword>
<evidence type="ECO:0000256" key="4">
    <source>
        <dbReference type="ARBA" id="ARBA00023186"/>
    </source>
</evidence>
<dbReference type="Pfam" id="PF13623">
    <property type="entry name" value="SurA_N_2"/>
    <property type="match status" value="1"/>
</dbReference>
<accession>A0A3S0QTD2</accession>